<sequence>AYGSWSGLGGGPACGLCYALTVFGSYDGQADPELFPKCSIVVRITDQCPYPDNKEWCPGPEQPESEGFLNPRGMRYHFDINISSGQGEAREWFPRDASGNLLGTGKVYFEMVSCREWSGWKYGAKNITTLKDETWGCIALDPGYDGEGMCGTPDPDDPLAGNANAKTTLPDNFPYLKDNGYVLPDEDGNVDNTSTKKTTTSQARPTNNEACWSKKLGFDCCSGCNSIYTDDDGEWGLENNEWCGIPENCSAATSTTCTGYPDYPCCDSCDVVFSDTLGDWGVQNDQWCGIKASCKPSSATTSCFSEPDYPCCKSTCNVVDTDANGKWGVENGEWCGIPDTCPTSTKNKRSDGFTILPICHNPLPTCVALYDQCGGDGYFGPTECCKGKCISQGP</sequence>
<dbReference type="InterPro" id="IPR036908">
    <property type="entry name" value="RlpA-like_sf"/>
</dbReference>
<evidence type="ECO:0000259" key="5">
    <source>
        <dbReference type="PROSITE" id="PS51763"/>
    </source>
</evidence>
<keyword evidence="7" id="KW-1185">Reference proteome</keyword>
<feature type="non-terminal residue" evidence="6">
    <location>
        <position position="1"/>
    </location>
</feature>
<evidence type="ECO:0000259" key="4">
    <source>
        <dbReference type="PROSITE" id="PS50842"/>
    </source>
</evidence>
<feature type="domain" description="CBM10" evidence="5">
    <location>
        <begin position="256"/>
        <end position="291"/>
    </location>
</feature>
<reference evidence="6 7" key="2">
    <citation type="submission" date="2016-08" db="EMBL/GenBank/DDBJ databases">
        <title>Pervasive Adenine N6-methylation of Active Genes in Fungi.</title>
        <authorList>
            <consortium name="DOE Joint Genome Institute"/>
            <person name="Mondo S.J."/>
            <person name="Dannebaum R.O."/>
            <person name="Kuo R.C."/>
            <person name="Labutti K."/>
            <person name="Haridas S."/>
            <person name="Kuo A."/>
            <person name="Salamov A."/>
            <person name="Ahrendt S.R."/>
            <person name="Lipzen A."/>
            <person name="Sullivan W."/>
            <person name="Andreopoulos W.B."/>
            <person name="Clum A."/>
            <person name="Lindquist E."/>
            <person name="Daum C."/>
            <person name="Ramamoorthy G.K."/>
            <person name="Gryganskyi A."/>
            <person name="Culley D."/>
            <person name="Magnuson J.K."/>
            <person name="James T.Y."/>
            <person name="O'Malley M.A."/>
            <person name="Stajich J.E."/>
            <person name="Spatafora J.W."/>
            <person name="Visel A."/>
            <person name="Grigoriev I.V."/>
        </authorList>
    </citation>
    <scope>NUCLEOTIDE SEQUENCE [LARGE SCALE GENOMIC DNA]</scope>
    <source>
        <strain evidence="7">finn</strain>
    </source>
</reference>
<evidence type="ECO:0000256" key="1">
    <source>
        <dbReference type="ARBA" id="ARBA00022729"/>
    </source>
</evidence>
<keyword evidence="3" id="KW-0378">Hydrolase</keyword>
<dbReference type="GO" id="GO:0005975">
    <property type="term" value="P:carbohydrate metabolic process"/>
    <property type="evidence" value="ECO:0007669"/>
    <property type="project" value="InterPro"/>
</dbReference>
<dbReference type="Proteomes" id="UP000193719">
    <property type="component" value="Unassembled WGS sequence"/>
</dbReference>
<evidence type="ECO:0000256" key="2">
    <source>
        <dbReference type="ARBA" id="ARBA00022737"/>
    </source>
</evidence>
<dbReference type="InterPro" id="IPR002883">
    <property type="entry name" value="CBM10/Dockerin_dom"/>
</dbReference>
<accession>A0A1Y1V7R1</accession>
<evidence type="ECO:0008006" key="8">
    <source>
        <dbReference type="Google" id="ProtNLM"/>
    </source>
</evidence>
<evidence type="ECO:0000313" key="6">
    <source>
        <dbReference type="EMBL" id="ORX47933.1"/>
    </source>
</evidence>
<organism evidence="6 7">
    <name type="scientific">Piromyces finnis</name>
    <dbReference type="NCBI Taxonomy" id="1754191"/>
    <lineage>
        <taxon>Eukaryota</taxon>
        <taxon>Fungi</taxon>
        <taxon>Fungi incertae sedis</taxon>
        <taxon>Chytridiomycota</taxon>
        <taxon>Chytridiomycota incertae sedis</taxon>
        <taxon>Neocallimastigomycetes</taxon>
        <taxon>Neocallimastigales</taxon>
        <taxon>Neocallimastigaceae</taxon>
        <taxon>Piromyces</taxon>
    </lineage>
</organism>
<feature type="domain" description="CBM10" evidence="5">
    <location>
        <begin position="302"/>
        <end position="338"/>
    </location>
</feature>
<feature type="domain" description="Expansin-like EG45" evidence="4">
    <location>
        <begin position="1"/>
        <end position="119"/>
    </location>
</feature>
<dbReference type="Gene3D" id="3.90.1220.10">
    <property type="entry name" value="Cellulose docking domain, dockering"/>
    <property type="match status" value="3"/>
</dbReference>
<dbReference type="InterPro" id="IPR007112">
    <property type="entry name" value="Expansin/allergen_DPBB_dom"/>
</dbReference>
<dbReference type="SUPFAM" id="SSF64571">
    <property type="entry name" value="Cellulose docking domain, dockering"/>
    <property type="match status" value="3"/>
</dbReference>
<dbReference type="SUPFAM" id="SSF50685">
    <property type="entry name" value="Barwin-like endoglucanases"/>
    <property type="match status" value="1"/>
</dbReference>
<evidence type="ECO:0000256" key="3">
    <source>
        <dbReference type="ARBA" id="ARBA00022801"/>
    </source>
</evidence>
<dbReference type="GO" id="GO:0016787">
    <property type="term" value="F:hydrolase activity"/>
    <property type="evidence" value="ECO:0007669"/>
    <property type="project" value="UniProtKB-KW"/>
</dbReference>
<dbReference type="InterPro" id="IPR000254">
    <property type="entry name" value="CBD"/>
</dbReference>
<dbReference type="Pfam" id="PF00734">
    <property type="entry name" value="CBM_1"/>
    <property type="match status" value="1"/>
</dbReference>
<comment type="caution">
    <text evidence="6">The sequence shown here is derived from an EMBL/GenBank/DDBJ whole genome shotgun (WGS) entry which is preliminary data.</text>
</comment>
<dbReference type="Pfam" id="PF22514">
    <property type="entry name" value="EXPB1_D1"/>
    <property type="match status" value="1"/>
</dbReference>
<dbReference type="Pfam" id="PF02013">
    <property type="entry name" value="CBM_10"/>
    <property type="match status" value="3"/>
</dbReference>
<gene>
    <name evidence="6" type="ORF">BCR36DRAFT_294881</name>
</gene>
<name>A0A1Y1V7R1_9FUNG</name>
<protein>
    <recommendedName>
        <fullName evidence="8">Cellulase</fullName>
    </recommendedName>
</protein>
<reference evidence="6 7" key="1">
    <citation type="submission" date="2016-08" db="EMBL/GenBank/DDBJ databases">
        <title>Genomes of anaerobic fungi encode conserved fungal cellulosomes for biomass hydrolysis.</title>
        <authorList>
            <consortium name="DOE Joint Genome Institute"/>
            <person name="Haitjema C.H."/>
            <person name="Gilmore S.P."/>
            <person name="Henske J.K."/>
            <person name="Solomon K.V."/>
            <person name="De Groot R."/>
            <person name="Kuo A."/>
            <person name="Mondo S.J."/>
            <person name="Salamov A.A."/>
            <person name="Labutti K."/>
            <person name="Zhao Z."/>
            <person name="Chiniquy J."/>
            <person name="Barry K."/>
            <person name="Brewer H.M."/>
            <person name="Purvine S.O."/>
            <person name="Wright A.T."/>
            <person name="Boxma B."/>
            <person name="Van Alen T."/>
            <person name="Hackstein J.H."/>
            <person name="Baker S.E."/>
            <person name="Grigoriev I.V."/>
            <person name="O'Malley M.A."/>
        </authorList>
    </citation>
    <scope>NUCLEOTIDE SEQUENCE [LARGE SCALE GENOMIC DNA]</scope>
    <source>
        <strain evidence="7">finn</strain>
    </source>
</reference>
<dbReference type="Gene3D" id="2.40.40.10">
    <property type="entry name" value="RlpA-like domain"/>
    <property type="match status" value="1"/>
</dbReference>
<dbReference type="GO" id="GO:0005576">
    <property type="term" value="C:extracellular region"/>
    <property type="evidence" value="ECO:0007669"/>
    <property type="project" value="InterPro"/>
</dbReference>
<keyword evidence="2" id="KW-0677">Repeat</keyword>
<proteinExistence type="predicted"/>
<feature type="domain" description="CBM10" evidence="5">
    <location>
        <begin position="210"/>
        <end position="246"/>
    </location>
</feature>
<dbReference type="OrthoDB" id="2119228at2759"/>
<dbReference type="EMBL" id="MCFH01000029">
    <property type="protein sequence ID" value="ORX47933.1"/>
    <property type="molecule type" value="Genomic_DNA"/>
</dbReference>
<dbReference type="AlphaFoldDB" id="A0A1Y1V7R1"/>
<dbReference type="PROSITE" id="PS50842">
    <property type="entry name" value="EXPANSIN_EG45"/>
    <property type="match status" value="1"/>
</dbReference>
<evidence type="ECO:0000313" key="7">
    <source>
        <dbReference type="Proteomes" id="UP000193719"/>
    </source>
</evidence>
<dbReference type="GO" id="GO:0030248">
    <property type="term" value="F:cellulose binding"/>
    <property type="evidence" value="ECO:0007669"/>
    <property type="project" value="InterPro"/>
</dbReference>
<dbReference type="InterPro" id="IPR009034">
    <property type="entry name" value="Dockerin_dom_fun_sf"/>
</dbReference>
<dbReference type="PROSITE" id="PS51763">
    <property type="entry name" value="CBM10"/>
    <property type="match status" value="3"/>
</dbReference>
<keyword evidence="1" id="KW-0732">Signal</keyword>